<keyword evidence="3" id="KW-1185">Reference proteome</keyword>
<protein>
    <submittedName>
        <fullName evidence="2">Uncharacterized protein</fullName>
    </submittedName>
</protein>
<sequence length="521" mass="60395">MLSGLGIRDNLSLMPKLDHLIFWIEFYLTLTWMFISKVNHSSGKRVCFYLISSYLSNMHLLSECIENSEGHPKTVQELLTLHSVQRKQKRQILDRMDFIANFIVGHNRYSKFSLIDQVNQLCLGEQPNFLLAERIVVLSALVLLNIPGQYVYDHQEVPVRRELFKLHVTKVMPARLALLISGLKKASGYHDVAAVLLEFFHKQGSDRLITGQCLQQQNYSVQFHEAKFSDCPSLIFVDMNIEEEALKILKDSHEDQGINEELDEKDIERQEAKRKSADEENARKFAMKIIVQFLKGVVMQSRLQKKTFLTFEMDEMFRPYAVTDSSCGICGVALERSESTVSEGDESRSQLTKKKHCRTSDHKNNLQNFQTFKTVYASKVHHQREEILRFLSVHKVVNNSPVYKDELCTVKILDAVQKFGSSLENILHSRNWLSSQEMLEAFNTLTKCYRDNCDHIKKAYVEYQQKGEREHHNQDAAVKELIEQDRPQELVDIEPINAGKEPSDPRSTKQKKNTNKQNRRK</sequence>
<dbReference type="Proteomes" id="UP000678393">
    <property type="component" value="Unassembled WGS sequence"/>
</dbReference>
<proteinExistence type="predicted"/>
<evidence type="ECO:0000256" key="1">
    <source>
        <dbReference type="SAM" id="MobiDB-lite"/>
    </source>
</evidence>
<feature type="compositionally biased region" description="Basic and acidic residues" evidence="1">
    <location>
        <begin position="467"/>
        <end position="489"/>
    </location>
</feature>
<feature type="region of interest" description="Disordered" evidence="1">
    <location>
        <begin position="467"/>
        <end position="521"/>
    </location>
</feature>
<dbReference type="EMBL" id="CAJHNH020003180">
    <property type="protein sequence ID" value="CAG5128714.1"/>
    <property type="molecule type" value="Genomic_DNA"/>
</dbReference>
<dbReference type="AlphaFoldDB" id="A0A8S3ZGJ4"/>
<organism evidence="2 3">
    <name type="scientific">Candidula unifasciata</name>
    <dbReference type="NCBI Taxonomy" id="100452"/>
    <lineage>
        <taxon>Eukaryota</taxon>
        <taxon>Metazoa</taxon>
        <taxon>Spiralia</taxon>
        <taxon>Lophotrochozoa</taxon>
        <taxon>Mollusca</taxon>
        <taxon>Gastropoda</taxon>
        <taxon>Heterobranchia</taxon>
        <taxon>Euthyneura</taxon>
        <taxon>Panpulmonata</taxon>
        <taxon>Eupulmonata</taxon>
        <taxon>Stylommatophora</taxon>
        <taxon>Helicina</taxon>
        <taxon>Helicoidea</taxon>
        <taxon>Geomitridae</taxon>
        <taxon>Candidula</taxon>
    </lineage>
</organism>
<gene>
    <name evidence="2" type="ORF">CUNI_LOCUS14272</name>
</gene>
<evidence type="ECO:0000313" key="2">
    <source>
        <dbReference type="EMBL" id="CAG5128714.1"/>
    </source>
</evidence>
<comment type="caution">
    <text evidence="2">The sequence shown here is derived from an EMBL/GenBank/DDBJ whole genome shotgun (WGS) entry which is preliminary data.</text>
</comment>
<dbReference type="OrthoDB" id="6141467at2759"/>
<feature type="compositionally biased region" description="Basic residues" evidence="1">
    <location>
        <begin position="508"/>
        <end position="521"/>
    </location>
</feature>
<accession>A0A8S3ZGJ4</accession>
<name>A0A8S3ZGJ4_9EUPU</name>
<reference evidence="2" key="1">
    <citation type="submission" date="2021-04" db="EMBL/GenBank/DDBJ databases">
        <authorList>
            <consortium name="Molecular Ecology Group"/>
        </authorList>
    </citation>
    <scope>NUCLEOTIDE SEQUENCE</scope>
</reference>
<evidence type="ECO:0000313" key="3">
    <source>
        <dbReference type="Proteomes" id="UP000678393"/>
    </source>
</evidence>